<keyword evidence="6 7" id="KW-0472">Membrane</keyword>
<dbReference type="PANTHER" id="PTHR30043">
    <property type="entry name" value="PHOSPHONATES TRANSPORT SYSTEM PERMEASE PROTEIN"/>
    <property type="match status" value="1"/>
</dbReference>
<feature type="domain" description="ABC transmembrane type-1" evidence="8">
    <location>
        <begin position="102"/>
        <end position="288"/>
    </location>
</feature>
<feature type="transmembrane region" description="Helical" evidence="7">
    <location>
        <begin position="270"/>
        <end position="296"/>
    </location>
</feature>
<dbReference type="Gene3D" id="1.10.3720.10">
    <property type="entry name" value="MetI-like"/>
    <property type="match status" value="2"/>
</dbReference>
<evidence type="ECO:0000313" key="10">
    <source>
        <dbReference type="Proteomes" id="UP001344817"/>
    </source>
</evidence>
<dbReference type="PROSITE" id="PS50928">
    <property type="entry name" value="ABC_TM1"/>
    <property type="match status" value="2"/>
</dbReference>
<feature type="transmembrane region" description="Helical" evidence="7">
    <location>
        <begin position="380"/>
        <end position="400"/>
    </location>
</feature>
<comment type="caution">
    <text evidence="9">The sequence shown here is derived from an EMBL/GenBank/DDBJ whole genome shotgun (WGS) entry which is preliminary data.</text>
</comment>
<dbReference type="InterPro" id="IPR000515">
    <property type="entry name" value="MetI-like"/>
</dbReference>
<reference evidence="9" key="1">
    <citation type="submission" date="2024-01" db="EMBL/GenBank/DDBJ databases">
        <title>Genome sequence of Mycoplasma ciconiae type strain DSM 25251.</title>
        <authorList>
            <person name="Spergser J."/>
        </authorList>
    </citation>
    <scope>NUCLEOTIDE SEQUENCE [LARGE SCALE GENOMIC DNA]</scope>
    <source>
        <strain evidence="9">DSM 25251</strain>
    </source>
</reference>
<sequence>MREYRNRTNNTTDSKIKKITTFWAEAYVSDKQSTQFIFKRIFKYIFIFIALLFLFYFLTWLAFKVNSNGITVFLRQVRRFFSPTSSFYDEDLHTSVNIWNESFSSLFLTIKSALVGTFLGYILALITSFMTNKTFNNKYWSFISKTFVLLLRSFPALIFVTLINKTFNSEFSLFLIYFWFSWLWLHKYFVDILDNFDIRIYQNSINQGNSKFQAFKKEVLPRVINNFNALFLYSFESNVRWAGLLATLGAAGIGQQIYNYSRNPSLISNLMIPLFILISFIVILEFLNIIAARFLFRSINFQLKTTNYNRLAKRINWQRIIKVLIFSLLTIISIIFIVKIEIFLKSNNFNVYFLKSLFIPDWSAISESKNSIFYILAQNYIFSFILVFFVVLISFVFVYYNIFSLNKKISVYFFRTLNTIVRIFPVIVIYYLFIPLVTNSFFILIMALSIHEASSLIKQLAHKCESVDENVIKNLKMQGYSNFKIYCKYILPSIKYEFITLVFLYFELAFRNSINYSVLSSYSLSLGKDIYQYLDNSFYFTKAFGLIWIATLNIFLINIFSQVFLDKVIKGDLFNKLANKMVLKYKKSYLKNNFWQSK</sequence>
<evidence type="ECO:0000256" key="3">
    <source>
        <dbReference type="ARBA" id="ARBA00022475"/>
    </source>
</evidence>
<protein>
    <submittedName>
        <fullName evidence="9">ABC transporter permease subunit</fullName>
    </submittedName>
</protein>
<feature type="transmembrane region" description="Helical" evidence="7">
    <location>
        <begin position="147"/>
        <end position="165"/>
    </location>
</feature>
<feature type="transmembrane region" description="Helical" evidence="7">
    <location>
        <begin position="539"/>
        <end position="560"/>
    </location>
</feature>
<dbReference type="SUPFAM" id="SSF161098">
    <property type="entry name" value="MetI-like"/>
    <property type="match status" value="2"/>
</dbReference>
<feature type="transmembrane region" description="Helical" evidence="7">
    <location>
        <begin position="323"/>
        <end position="344"/>
    </location>
</feature>
<dbReference type="InterPro" id="IPR035906">
    <property type="entry name" value="MetI-like_sf"/>
</dbReference>
<comment type="subcellular location">
    <subcellularLocation>
        <location evidence="1 7">Cell membrane</location>
        <topology evidence="1 7">Multi-pass membrane protein</topology>
    </subcellularLocation>
</comment>
<dbReference type="PANTHER" id="PTHR30043:SF1">
    <property type="entry name" value="ABC TRANSPORT SYSTEM PERMEASE PROTEIN P69"/>
    <property type="match status" value="1"/>
</dbReference>
<evidence type="ECO:0000256" key="4">
    <source>
        <dbReference type="ARBA" id="ARBA00022692"/>
    </source>
</evidence>
<proteinExistence type="inferred from homology"/>
<evidence type="ECO:0000256" key="6">
    <source>
        <dbReference type="ARBA" id="ARBA00023136"/>
    </source>
</evidence>
<evidence type="ECO:0000256" key="1">
    <source>
        <dbReference type="ARBA" id="ARBA00004651"/>
    </source>
</evidence>
<evidence type="ECO:0000256" key="2">
    <source>
        <dbReference type="ARBA" id="ARBA00022448"/>
    </source>
</evidence>
<feature type="transmembrane region" description="Helical" evidence="7">
    <location>
        <begin position="106"/>
        <end position="126"/>
    </location>
</feature>
<evidence type="ECO:0000256" key="7">
    <source>
        <dbReference type="RuleBase" id="RU363032"/>
    </source>
</evidence>
<organism evidence="9 10">
    <name type="scientific">Mycoplasmopsis ciconiae</name>
    <dbReference type="NCBI Taxonomy" id="561067"/>
    <lineage>
        <taxon>Bacteria</taxon>
        <taxon>Bacillati</taxon>
        <taxon>Mycoplasmatota</taxon>
        <taxon>Mycoplasmoidales</taxon>
        <taxon>Metamycoplasmataceae</taxon>
        <taxon>Mycoplasmopsis</taxon>
    </lineage>
</organism>
<evidence type="ECO:0000313" key="9">
    <source>
        <dbReference type="EMBL" id="MEE3928093.1"/>
    </source>
</evidence>
<feature type="domain" description="ABC transmembrane type-1" evidence="8">
    <location>
        <begin position="376"/>
        <end position="565"/>
    </location>
</feature>
<feature type="transmembrane region" description="Helical" evidence="7">
    <location>
        <begin position="171"/>
        <end position="190"/>
    </location>
</feature>
<dbReference type="Proteomes" id="UP001344817">
    <property type="component" value="Unassembled WGS sequence"/>
</dbReference>
<dbReference type="Pfam" id="PF00528">
    <property type="entry name" value="BPD_transp_1"/>
    <property type="match status" value="2"/>
</dbReference>
<accession>A0ABU7MLN1</accession>
<feature type="transmembrane region" description="Helical" evidence="7">
    <location>
        <begin position="241"/>
        <end position="258"/>
    </location>
</feature>
<name>A0ABU7MLN1_9BACT</name>
<dbReference type="EMBL" id="JAZDWZ010000002">
    <property type="protein sequence ID" value="MEE3928093.1"/>
    <property type="molecule type" value="Genomic_DNA"/>
</dbReference>
<feature type="transmembrane region" description="Helical" evidence="7">
    <location>
        <begin position="412"/>
        <end position="434"/>
    </location>
</feature>
<comment type="similarity">
    <text evidence="7">Belongs to the binding-protein-dependent transport system permease family.</text>
</comment>
<keyword evidence="2 7" id="KW-0813">Transport</keyword>
<evidence type="ECO:0000256" key="5">
    <source>
        <dbReference type="ARBA" id="ARBA00022989"/>
    </source>
</evidence>
<dbReference type="RefSeq" id="WP_330500507.1">
    <property type="nucleotide sequence ID" value="NZ_JAZDWZ010000002.1"/>
</dbReference>
<feature type="transmembrane region" description="Helical" evidence="7">
    <location>
        <begin position="41"/>
        <end position="63"/>
    </location>
</feature>
<keyword evidence="5 7" id="KW-1133">Transmembrane helix</keyword>
<keyword evidence="4 7" id="KW-0812">Transmembrane</keyword>
<gene>
    <name evidence="9" type="ORF">V2E24_00685</name>
</gene>
<keyword evidence="10" id="KW-1185">Reference proteome</keyword>
<keyword evidence="3" id="KW-1003">Cell membrane</keyword>
<evidence type="ECO:0000259" key="8">
    <source>
        <dbReference type="PROSITE" id="PS50928"/>
    </source>
</evidence>